<dbReference type="Proteomes" id="UP000321934">
    <property type="component" value="Chromosome"/>
</dbReference>
<dbReference type="SUPFAM" id="SSF52317">
    <property type="entry name" value="Class I glutamine amidotransferase-like"/>
    <property type="match status" value="1"/>
</dbReference>
<keyword evidence="1" id="KW-0808">Transferase</keyword>
<protein>
    <submittedName>
        <fullName evidence="1">Glutamine amidotransferase</fullName>
    </submittedName>
</protein>
<reference evidence="1 2" key="1">
    <citation type="journal article" date="2019" name="ISME J.">
        <title>Deianiraea, an extracellular bacterium associated with the ciliate Paramecium, suggests an alternative scenario for the evolution of Rickettsiales.</title>
        <authorList>
            <person name="Castelli M."/>
            <person name="Sabaneyeva E."/>
            <person name="Lanzoni O."/>
            <person name="Lebedeva N."/>
            <person name="Floriano A.M."/>
            <person name="Gaiarsa S."/>
            <person name="Benken K."/>
            <person name="Modeo L."/>
            <person name="Bandi C."/>
            <person name="Potekhin A."/>
            <person name="Sassera D."/>
            <person name="Petroni G."/>
        </authorList>
    </citation>
    <scope>NUCLEOTIDE SEQUENCE [LARGE SCALE GENOMIC DNA]</scope>
    <source>
        <strain evidence="1">CyL4-1</strain>
    </source>
</reference>
<dbReference type="GO" id="GO:0006598">
    <property type="term" value="P:polyamine catabolic process"/>
    <property type="evidence" value="ECO:0007669"/>
    <property type="project" value="TreeGrafter"/>
</dbReference>
<dbReference type="EMBL" id="CP029077">
    <property type="protein sequence ID" value="QED23186.1"/>
    <property type="molecule type" value="Genomic_DNA"/>
</dbReference>
<dbReference type="InterPro" id="IPR044668">
    <property type="entry name" value="PuuD-like"/>
</dbReference>
<keyword evidence="1" id="KW-0315">Glutamine amidotransferase</keyword>
<dbReference type="Pfam" id="PF07722">
    <property type="entry name" value="Peptidase_C26"/>
    <property type="match status" value="1"/>
</dbReference>
<dbReference type="Gene3D" id="3.40.50.880">
    <property type="match status" value="1"/>
</dbReference>
<sequence length="240" mass="27059">MSGKIIGITTNIGIESDDKFFKLNSAWVENFLDIFKKYDISVVFLPQIDQFYEKYIDFLDGLIISGNNKHVNPKFYGQSRNENIKESDICTCRTDFEMKMAKKFIEIDKPLFGICGGLQVINTVCGGTLVQHIPTQKKSKINHAQCERKRSWVHEVDVVAGTKLAQIVSNSKILTNTSHTQAIEKVGHGMVVNAISEDGIVEGAEVLGKKFCLGTQWHPEFNVTKADYEIFEAFARAVRF</sequence>
<accession>A0A5B8XDV4</accession>
<gene>
    <name evidence="1" type="ORF">Deia_00383</name>
</gene>
<dbReference type="GO" id="GO:0016740">
    <property type="term" value="F:transferase activity"/>
    <property type="evidence" value="ECO:0007669"/>
    <property type="project" value="UniProtKB-KW"/>
</dbReference>
<dbReference type="RefSeq" id="WP_146820476.1">
    <property type="nucleotide sequence ID" value="NZ_CP029077.1"/>
</dbReference>
<evidence type="ECO:0000313" key="1">
    <source>
        <dbReference type="EMBL" id="QED23186.1"/>
    </source>
</evidence>
<dbReference type="PROSITE" id="PS51273">
    <property type="entry name" value="GATASE_TYPE_1"/>
    <property type="match status" value="1"/>
</dbReference>
<keyword evidence="2" id="KW-1185">Reference proteome</keyword>
<dbReference type="GO" id="GO:0033969">
    <property type="term" value="F:gamma-glutamyl-gamma-aminobutyrate hydrolase activity"/>
    <property type="evidence" value="ECO:0007669"/>
    <property type="project" value="TreeGrafter"/>
</dbReference>
<dbReference type="InterPro" id="IPR011697">
    <property type="entry name" value="Peptidase_C26"/>
</dbReference>
<dbReference type="PANTHER" id="PTHR43235:SF1">
    <property type="entry name" value="GLUTAMINE AMIDOTRANSFERASE PB2B2.05-RELATED"/>
    <property type="match status" value="1"/>
</dbReference>
<proteinExistence type="predicted"/>
<dbReference type="OrthoDB" id="9813383at2"/>
<dbReference type="PANTHER" id="PTHR43235">
    <property type="entry name" value="GLUTAMINE AMIDOTRANSFERASE PB2B2.05-RELATED"/>
    <property type="match status" value="1"/>
</dbReference>
<organism evidence="1 2">
    <name type="scientific">Candidatus Deianiraea vastatrix</name>
    <dbReference type="NCBI Taxonomy" id="2163644"/>
    <lineage>
        <taxon>Bacteria</taxon>
        <taxon>Pseudomonadati</taxon>
        <taxon>Pseudomonadota</taxon>
        <taxon>Alphaproteobacteria</taxon>
        <taxon>Rickettsiales</taxon>
        <taxon>Candidatus Deianiraeaceae</taxon>
        <taxon>Candidatus Deianiraea</taxon>
    </lineage>
</organism>
<name>A0A5B8XDV4_9RICK</name>
<evidence type="ECO:0000313" key="2">
    <source>
        <dbReference type="Proteomes" id="UP000321934"/>
    </source>
</evidence>
<dbReference type="GO" id="GO:0005829">
    <property type="term" value="C:cytosol"/>
    <property type="evidence" value="ECO:0007669"/>
    <property type="project" value="TreeGrafter"/>
</dbReference>
<dbReference type="InterPro" id="IPR029062">
    <property type="entry name" value="Class_I_gatase-like"/>
</dbReference>
<dbReference type="AlphaFoldDB" id="A0A5B8XDV4"/>